<reference evidence="3 4" key="1">
    <citation type="submission" date="2020-12" db="EMBL/GenBank/DDBJ databases">
        <title>Metabolic potential, ecology and presence of endohyphal bacteria is reflected in genomic diversity of Mucoromycotina.</title>
        <authorList>
            <person name="Muszewska A."/>
            <person name="Okrasinska A."/>
            <person name="Steczkiewicz K."/>
            <person name="Drgas O."/>
            <person name="Orlowska M."/>
            <person name="Perlinska-Lenart U."/>
            <person name="Aleksandrzak-Piekarczyk T."/>
            <person name="Szatraj K."/>
            <person name="Zielenkiewicz U."/>
            <person name="Pilsyk S."/>
            <person name="Malc E."/>
            <person name="Mieczkowski P."/>
            <person name="Kruszewska J.S."/>
            <person name="Biernat P."/>
            <person name="Pawlowska J."/>
        </authorList>
    </citation>
    <scope>NUCLEOTIDE SEQUENCE [LARGE SCALE GENOMIC DNA]</scope>
    <source>
        <strain evidence="3 4">CBS 142.35</strain>
    </source>
</reference>
<name>A0A8H7RDC4_9FUNG</name>
<sequence length="275" mass="30821">MMEVQQIVKDVFLQANYNVDFTLNTEFCFDNFVSEIGSFTPTEESSSDASGIDSNDSQDPLSLLSPEDIMDILNSDLGSDGSQSPSNPIIIEEAMVTEERPRKKVKRVTSAEDKAEKCFGAVMDKTGDDLCSEVKSTINSVRSINEVLRDSSDCSRWINSPISELFQNNSVELFIPLAEAIATRKFSGNFEDAVLGLYHRVALLSLDNKVKRCPAVIDYQQWQLEVFKTSNTNIKSSRTVKWRHKCYITNMALAVSHFGPGFLLLINHIPNPYNK</sequence>
<accession>A0A8H7RDC4</accession>
<evidence type="ECO:0000256" key="2">
    <source>
        <dbReference type="SAM" id="Phobius"/>
    </source>
</evidence>
<keyword evidence="2" id="KW-1133">Transmembrane helix</keyword>
<dbReference type="Proteomes" id="UP000646827">
    <property type="component" value="Unassembled WGS sequence"/>
</dbReference>
<organism evidence="3 4">
    <name type="scientific">Circinella minor</name>
    <dbReference type="NCBI Taxonomy" id="1195481"/>
    <lineage>
        <taxon>Eukaryota</taxon>
        <taxon>Fungi</taxon>
        <taxon>Fungi incertae sedis</taxon>
        <taxon>Mucoromycota</taxon>
        <taxon>Mucoromycotina</taxon>
        <taxon>Mucoromycetes</taxon>
        <taxon>Mucorales</taxon>
        <taxon>Lichtheimiaceae</taxon>
        <taxon>Circinella</taxon>
    </lineage>
</organism>
<evidence type="ECO:0000313" key="3">
    <source>
        <dbReference type="EMBL" id="KAG2208405.1"/>
    </source>
</evidence>
<protein>
    <submittedName>
        <fullName evidence="3">Uncharacterized protein</fullName>
    </submittedName>
</protein>
<comment type="caution">
    <text evidence="3">The sequence shown here is derived from an EMBL/GenBank/DDBJ whole genome shotgun (WGS) entry which is preliminary data.</text>
</comment>
<dbReference type="AlphaFoldDB" id="A0A8H7RDC4"/>
<keyword evidence="4" id="KW-1185">Reference proteome</keyword>
<evidence type="ECO:0000313" key="4">
    <source>
        <dbReference type="Proteomes" id="UP000646827"/>
    </source>
</evidence>
<keyword evidence="2" id="KW-0812">Transmembrane</keyword>
<evidence type="ECO:0000256" key="1">
    <source>
        <dbReference type="SAM" id="MobiDB-lite"/>
    </source>
</evidence>
<feature type="transmembrane region" description="Helical" evidence="2">
    <location>
        <begin position="247"/>
        <end position="269"/>
    </location>
</feature>
<gene>
    <name evidence="3" type="ORF">INT45_014123</name>
</gene>
<proteinExistence type="predicted"/>
<feature type="compositionally biased region" description="Polar residues" evidence="1">
    <location>
        <begin position="40"/>
        <end position="60"/>
    </location>
</feature>
<feature type="region of interest" description="Disordered" evidence="1">
    <location>
        <begin position="40"/>
        <end position="63"/>
    </location>
</feature>
<dbReference type="EMBL" id="JAEPRB010001055">
    <property type="protein sequence ID" value="KAG2208405.1"/>
    <property type="molecule type" value="Genomic_DNA"/>
</dbReference>
<keyword evidence="2" id="KW-0472">Membrane</keyword>